<keyword evidence="5" id="KW-1185">Reference proteome</keyword>
<dbReference type="VEuPathDB" id="TrichDB:TVAG_198260"/>
<protein>
    <submittedName>
        <fullName evidence="4">Uncharacterized protein</fullName>
    </submittedName>
</protein>
<dbReference type="AlphaFoldDB" id="A2DDL2"/>
<evidence type="ECO:0000256" key="1">
    <source>
        <dbReference type="ARBA" id="ARBA00022737"/>
    </source>
</evidence>
<dbReference type="SMR" id="A2DDL2"/>
<dbReference type="KEGG" id="tva:5466935"/>
<reference evidence="4" key="2">
    <citation type="journal article" date="2007" name="Science">
        <title>Draft genome sequence of the sexually transmitted pathogen Trichomonas vaginalis.</title>
        <authorList>
            <person name="Carlton J.M."/>
            <person name="Hirt R.P."/>
            <person name="Silva J.C."/>
            <person name="Delcher A.L."/>
            <person name="Schatz M."/>
            <person name="Zhao Q."/>
            <person name="Wortman J.R."/>
            <person name="Bidwell S.L."/>
            <person name="Alsmark U.C.M."/>
            <person name="Besteiro S."/>
            <person name="Sicheritz-Ponten T."/>
            <person name="Noel C.J."/>
            <person name="Dacks J.B."/>
            <person name="Foster P.G."/>
            <person name="Simillion C."/>
            <person name="Van de Peer Y."/>
            <person name="Miranda-Saavedra D."/>
            <person name="Barton G.J."/>
            <person name="Westrop G.D."/>
            <person name="Mueller S."/>
            <person name="Dessi D."/>
            <person name="Fiori P.L."/>
            <person name="Ren Q."/>
            <person name="Paulsen I."/>
            <person name="Zhang H."/>
            <person name="Bastida-Corcuera F.D."/>
            <person name="Simoes-Barbosa A."/>
            <person name="Brown M.T."/>
            <person name="Hayes R.D."/>
            <person name="Mukherjee M."/>
            <person name="Okumura C.Y."/>
            <person name="Schneider R."/>
            <person name="Smith A.J."/>
            <person name="Vanacova S."/>
            <person name="Villalvazo M."/>
            <person name="Haas B.J."/>
            <person name="Pertea M."/>
            <person name="Feldblyum T.V."/>
            <person name="Utterback T.R."/>
            <person name="Shu C.L."/>
            <person name="Osoegawa K."/>
            <person name="de Jong P.J."/>
            <person name="Hrdy I."/>
            <person name="Horvathova L."/>
            <person name="Zubacova Z."/>
            <person name="Dolezal P."/>
            <person name="Malik S.B."/>
            <person name="Logsdon J.M. Jr."/>
            <person name="Henze K."/>
            <person name="Gupta A."/>
            <person name="Wang C.C."/>
            <person name="Dunne R.L."/>
            <person name="Upcroft J.A."/>
            <person name="Upcroft P."/>
            <person name="White O."/>
            <person name="Salzberg S.L."/>
            <person name="Tang P."/>
            <person name="Chiu C.-H."/>
            <person name="Lee Y.-S."/>
            <person name="Embley T.M."/>
            <person name="Coombs G.H."/>
            <person name="Mottram J.C."/>
            <person name="Tachezy J."/>
            <person name="Fraser-Liggett C.M."/>
            <person name="Johnson P.J."/>
        </authorList>
    </citation>
    <scope>NUCLEOTIDE SEQUENCE [LARGE SCALE GENOMIC DNA]</scope>
    <source>
        <strain evidence="4">G3</strain>
    </source>
</reference>
<keyword evidence="3" id="KW-0175">Coiled coil</keyword>
<keyword evidence="2" id="KW-0040">ANK repeat</keyword>
<feature type="coiled-coil region" evidence="3">
    <location>
        <begin position="100"/>
        <end position="134"/>
    </location>
</feature>
<dbReference type="InParanoid" id="A2DDL2"/>
<accession>A2DDL2</accession>
<dbReference type="EMBL" id="DS113190">
    <property type="protein sequence ID" value="EAY21388.1"/>
    <property type="molecule type" value="Genomic_DNA"/>
</dbReference>
<name>A2DDL2_TRIV3</name>
<dbReference type="Proteomes" id="UP000001542">
    <property type="component" value="Unassembled WGS sequence"/>
</dbReference>
<evidence type="ECO:0000256" key="2">
    <source>
        <dbReference type="ARBA" id="ARBA00023043"/>
    </source>
</evidence>
<dbReference type="RefSeq" id="XP_001582374.1">
    <property type="nucleotide sequence ID" value="XM_001582324.1"/>
</dbReference>
<dbReference type="PANTHER" id="PTHR24188:SF29">
    <property type="entry name" value="GH09064P"/>
    <property type="match status" value="1"/>
</dbReference>
<proteinExistence type="predicted"/>
<keyword evidence="1" id="KW-0677">Repeat</keyword>
<sequence>MNLNYEYITAHISDYIQNENFFDTFDIQDIKKIMNYSRMTADQYVTLLKQSSSALKAKELYMCTRKSNVTVQNFEEIVSILKCIKKYMKFNTFDGIIDILSQKEKEISDSTQEIKQLQDKLKAFQNQSQNSAKETTINQTNENNNQSRGIITQIAELKQSNDFEIVYKFLDELSEKGNHEMMSKSCKEGLWEKLTPKKSI</sequence>
<reference evidence="4" key="1">
    <citation type="submission" date="2006-10" db="EMBL/GenBank/DDBJ databases">
        <authorList>
            <person name="Amadeo P."/>
            <person name="Zhao Q."/>
            <person name="Wortman J."/>
            <person name="Fraser-Liggett C."/>
            <person name="Carlton J."/>
        </authorList>
    </citation>
    <scope>NUCLEOTIDE SEQUENCE</scope>
    <source>
        <strain evidence="4">G3</strain>
    </source>
</reference>
<evidence type="ECO:0000313" key="5">
    <source>
        <dbReference type="Proteomes" id="UP000001542"/>
    </source>
</evidence>
<dbReference type="PANTHER" id="PTHR24188">
    <property type="entry name" value="ANKYRIN REPEAT PROTEIN"/>
    <property type="match status" value="1"/>
</dbReference>
<evidence type="ECO:0000313" key="4">
    <source>
        <dbReference type="EMBL" id="EAY21388.1"/>
    </source>
</evidence>
<gene>
    <name evidence="4" type="ORF">TVAG_198260</name>
</gene>
<dbReference type="VEuPathDB" id="TrichDB:TVAGG3_0998690"/>
<evidence type="ECO:0000256" key="3">
    <source>
        <dbReference type="SAM" id="Coils"/>
    </source>
</evidence>
<organism evidence="4 5">
    <name type="scientific">Trichomonas vaginalis (strain ATCC PRA-98 / G3)</name>
    <dbReference type="NCBI Taxonomy" id="412133"/>
    <lineage>
        <taxon>Eukaryota</taxon>
        <taxon>Metamonada</taxon>
        <taxon>Parabasalia</taxon>
        <taxon>Trichomonadida</taxon>
        <taxon>Trichomonadidae</taxon>
        <taxon>Trichomonas</taxon>
    </lineage>
</organism>